<protein>
    <submittedName>
        <fullName evidence="7">Response regulator</fullName>
    </submittedName>
</protein>
<keyword evidence="2" id="KW-0238">DNA-binding</keyword>
<dbReference type="SUPFAM" id="SSF46689">
    <property type="entry name" value="Homeodomain-like"/>
    <property type="match status" value="2"/>
</dbReference>
<dbReference type="PROSITE" id="PS50110">
    <property type="entry name" value="RESPONSE_REGULATORY"/>
    <property type="match status" value="1"/>
</dbReference>
<dbReference type="Gene3D" id="3.40.50.2300">
    <property type="match status" value="1"/>
</dbReference>
<evidence type="ECO:0000259" key="5">
    <source>
        <dbReference type="PROSITE" id="PS01124"/>
    </source>
</evidence>
<dbReference type="Gene3D" id="1.10.10.60">
    <property type="entry name" value="Homeodomain-like"/>
    <property type="match status" value="2"/>
</dbReference>
<dbReference type="Pfam" id="PF17853">
    <property type="entry name" value="GGDEF_2"/>
    <property type="match status" value="1"/>
</dbReference>
<proteinExistence type="predicted"/>
<dbReference type="SMART" id="SM00342">
    <property type="entry name" value="HTH_ARAC"/>
    <property type="match status" value="1"/>
</dbReference>
<dbReference type="CDD" id="cd17536">
    <property type="entry name" value="REC_YesN-like"/>
    <property type="match status" value="1"/>
</dbReference>
<dbReference type="AlphaFoldDB" id="A0A6C0NZ96"/>
<feature type="modified residue" description="4-aspartylphosphate" evidence="4">
    <location>
        <position position="55"/>
    </location>
</feature>
<keyword evidence="3" id="KW-0804">Transcription</keyword>
<dbReference type="PANTHER" id="PTHR43280:SF2">
    <property type="entry name" value="HTH-TYPE TRANSCRIPTIONAL REGULATOR EXSA"/>
    <property type="match status" value="1"/>
</dbReference>
<evidence type="ECO:0000256" key="4">
    <source>
        <dbReference type="PROSITE-ProRule" id="PRU00169"/>
    </source>
</evidence>
<dbReference type="RefSeq" id="WP_162640249.1">
    <property type="nucleotide sequence ID" value="NZ_CP048286.1"/>
</dbReference>
<dbReference type="PROSITE" id="PS01124">
    <property type="entry name" value="HTH_ARAC_FAMILY_2"/>
    <property type="match status" value="1"/>
</dbReference>
<dbReference type="Pfam" id="PF00072">
    <property type="entry name" value="Response_reg"/>
    <property type="match status" value="1"/>
</dbReference>
<dbReference type="Pfam" id="PF12833">
    <property type="entry name" value="HTH_18"/>
    <property type="match status" value="1"/>
</dbReference>
<keyword evidence="8" id="KW-1185">Reference proteome</keyword>
<organism evidence="7 8">
    <name type="scientific">Paenibacillus rhizovicinus</name>
    <dbReference type="NCBI Taxonomy" id="2704463"/>
    <lineage>
        <taxon>Bacteria</taxon>
        <taxon>Bacillati</taxon>
        <taxon>Bacillota</taxon>
        <taxon>Bacilli</taxon>
        <taxon>Bacillales</taxon>
        <taxon>Paenibacillaceae</taxon>
        <taxon>Paenibacillus</taxon>
    </lineage>
</organism>
<reference evidence="7 8" key="1">
    <citation type="submission" date="2020-02" db="EMBL/GenBank/DDBJ databases">
        <title>Paenibacillus sp. nov., isolated from rhizosphere soil of tomato.</title>
        <authorList>
            <person name="Weon H.-Y."/>
            <person name="Lee S.A."/>
        </authorList>
    </citation>
    <scope>NUCLEOTIDE SEQUENCE [LARGE SCALE GENOMIC DNA]</scope>
    <source>
        <strain evidence="7 8">14171R-81</strain>
    </source>
</reference>
<dbReference type="InterPro" id="IPR020449">
    <property type="entry name" value="Tscrpt_reg_AraC-type_HTH"/>
</dbReference>
<keyword evidence="4" id="KW-0597">Phosphoprotein</keyword>
<dbReference type="EMBL" id="CP048286">
    <property type="protein sequence ID" value="QHW31441.1"/>
    <property type="molecule type" value="Genomic_DNA"/>
</dbReference>
<dbReference type="PRINTS" id="PR00032">
    <property type="entry name" value="HTHARAC"/>
</dbReference>
<evidence type="ECO:0000256" key="3">
    <source>
        <dbReference type="ARBA" id="ARBA00023163"/>
    </source>
</evidence>
<dbReference type="InterPro" id="IPR011006">
    <property type="entry name" value="CheY-like_superfamily"/>
</dbReference>
<dbReference type="InterPro" id="IPR018062">
    <property type="entry name" value="HTH_AraC-typ_CS"/>
</dbReference>
<dbReference type="SUPFAM" id="SSF52172">
    <property type="entry name" value="CheY-like"/>
    <property type="match status" value="1"/>
</dbReference>
<name>A0A6C0NZ96_9BACL</name>
<dbReference type="InterPro" id="IPR018060">
    <property type="entry name" value="HTH_AraC"/>
</dbReference>
<evidence type="ECO:0000313" key="8">
    <source>
        <dbReference type="Proteomes" id="UP000479114"/>
    </source>
</evidence>
<dbReference type="GO" id="GO:0000160">
    <property type="term" value="P:phosphorelay signal transduction system"/>
    <property type="evidence" value="ECO:0007669"/>
    <property type="project" value="InterPro"/>
</dbReference>
<keyword evidence="1" id="KW-0805">Transcription regulation</keyword>
<dbReference type="KEGG" id="prz:GZH47_11710"/>
<accession>A0A6C0NZ96</accession>
<evidence type="ECO:0000259" key="6">
    <source>
        <dbReference type="PROSITE" id="PS50110"/>
    </source>
</evidence>
<evidence type="ECO:0000313" key="7">
    <source>
        <dbReference type="EMBL" id="QHW31441.1"/>
    </source>
</evidence>
<gene>
    <name evidence="7" type="ORF">GZH47_11710</name>
</gene>
<sequence>MYRLMIADDEALEREGLEWIVQRMLPDTFEIVQAENGRRAIELAEERRPNIVLMDVQMPGIQGLEALQEIRKLLPDAKFVLVTAYDSFHYAQAALSLGVKEYIVKPASREQVASLLRRLAAELDEERAKRAEQLHLINKVSTLQPLVENELALILMMDQTQGSSAEQLAEWLEFPLEECRCLVAAFPGSEFAPDRQSLYETIRRTAKSFGPCLVSSIVEHHLAVFLRKPPQAADTWKEEPVRFARKLADTVKSLIKKDISIGIGSLRSGADGMRQSYFEAVFASTYSDPICVFDDLQQGGQEPLPQQRAGGEGWQSYVTSALQRIRDIREEQTLTIIDRAKHYISQRFAEDLSLEEAAESVHLNQFYFSKVFKQHVGETFIDYLTGLRIDRAKQLIEEDVLSLKEVSYQVGYKDPNYFSRVFKKVTGVAPSEYRSQLK</sequence>
<dbReference type="SMART" id="SM00448">
    <property type="entry name" value="REC"/>
    <property type="match status" value="1"/>
</dbReference>
<evidence type="ECO:0000256" key="2">
    <source>
        <dbReference type="ARBA" id="ARBA00023125"/>
    </source>
</evidence>
<dbReference type="PANTHER" id="PTHR43280">
    <property type="entry name" value="ARAC-FAMILY TRANSCRIPTIONAL REGULATOR"/>
    <property type="match status" value="1"/>
</dbReference>
<evidence type="ECO:0000256" key="1">
    <source>
        <dbReference type="ARBA" id="ARBA00023015"/>
    </source>
</evidence>
<feature type="domain" description="Response regulatory" evidence="6">
    <location>
        <begin position="3"/>
        <end position="120"/>
    </location>
</feature>
<dbReference type="PROSITE" id="PS00041">
    <property type="entry name" value="HTH_ARAC_FAMILY_1"/>
    <property type="match status" value="1"/>
</dbReference>
<dbReference type="GO" id="GO:0043565">
    <property type="term" value="F:sequence-specific DNA binding"/>
    <property type="evidence" value="ECO:0007669"/>
    <property type="project" value="InterPro"/>
</dbReference>
<dbReference type="Proteomes" id="UP000479114">
    <property type="component" value="Chromosome"/>
</dbReference>
<dbReference type="InterPro" id="IPR001789">
    <property type="entry name" value="Sig_transdc_resp-reg_receiver"/>
</dbReference>
<dbReference type="InterPro" id="IPR009057">
    <property type="entry name" value="Homeodomain-like_sf"/>
</dbReference>
<dbReference type="GO" id="GO:0003700">
    <property type="term" value="F:DNA-binding transcription factor activity"/>
    <property type="evidence" value="ECO:0007669"/>
    <property type="project" value="InterPro"/>
</dbReference>
<dbReference type="InterPro" id="IPR041522">
    <property type="entry name" value="CdaR_GGDEF"/>
</dbReference>
<feature type="domain" description="HTH araC/xylS-type" evidence="5">
    <location>
        <begin position="338"/>
        <end position="436"/>
    </location>
</feature>